<feature type="chain" id="PRO_5002239861" description="cellulase" evidence="10">
    <location>
        <begin position="29"/>
        <end position="628"/>
    </location>
</feature>
<name>A0A0D2CNQ3_9EURO</name>
<dbReference type="GO" id="GO:0008810">
    <property type="term" value="F:cellulase activity"/>
    <property type="evidence" value="ECO:0007669"/>
    <property type="project" value="UniProtKB-EC"/>
</dbReference>
<keyword evidence="13" id="KW-1185">Reference proteome</keyword>
<dbReference type="RefSeq" id="XP_013312071.1">
    <property type="nucleotide sequence ID" value="XM_013456617.1"/>
</dbReference>
<dbReference type="OrthoDB" id="5823761at2759"/>
<dbReference type="HOGENOM" id="CLU_029718_1_0_1"/>
<feature type="domain" description="CBM1" evidence="11">
    <location>
        <begin position="30"/>
        <end position="66"/>
    </location>
</feature>
<evidence type="ECO:0000256" key="5">
    <source>
        <dbReference type="ARBA" id="ARBA00022801"/>
    </source>
</evidence>
<sequence length="628" mass="65982">MERTQGMGQWSLALTLGALSLLCSRVAAQGCSALYDQCGGIGWTGATCCEYGSSCQIENDYYYQCLPYVGNSSCSPPYGQCGGGMGWTGPFCCQSDWSCQYVDANYSQCLPPTSSAAPTSSSAPNTAITSASQTSAAPSACATNWGQCGGDGWSGATCCDNDWPCVYGNDYYWQCISPSSASALSATQSPTTSAQSACATNWGQCGGIGWTGPTCCKENWPCVYGNDYYWQCISPSSASALSATKTSSLTTFTTSASSLVTSNSTATTTSTASGASPTGSRVRYGGVNIAGFEFGTYDTCGVNTGPAYADPSYFVAQINHFVEDDGLNAFRLPVSWQYLVNQFDGGSLGANQLDSSNFATYDQLVQGCLNSGASLCIIDLHNYARFNGYIVGQDGPSAAQFASLWSQIATKYASESRVAFGLMNEPHDETCKSIQSGGVMDIITWASTLQSAVNAIRAAGATSQMIILPGKGWTHSLTYLPSNSDGSGPALMGITDPAGGTSLLIFEVHEYLDANNAGGNSDCVTNNVDSSYYRGGLQNLAAYLRSNGRYAMLTESGGLNNANCATYLCQELSFLANNTDVFLGYTTWAAGGFDANYELTETPTLSGNTWTDTSIVQACVAKCFRDSC</sequence>
<evidence type="ECO:0000256" key="6">
    <source>
        <dbReference type="ARBA" id="ARBA00023295"/>
    </source>
</evidence>
<dbReference type="GO" id="GO:0009251">
    <property type="term" value="P:glucan catabolic process"/>
    <property type="evidence" value="ECO:0007669"/>
    <property type="project" value="TreeGrafter"/>
</dbReference>
<keyword evidence="5 9" id="KW-0378">Hydrolase</keyword>
<dbReference type="Pfam" id="PF00734">
    <property type="entry name" value="CBM_1"/>
    <property type="match status" value="4"/>
</dbReference>
<feature type="domain" description="CBM1" evidence="11">
    <location>
        <begin position="73"/>
        <end position="110"/>
    </location>
</feature>
<evidence type="ECO:0000256" key="1">
    <source>
        <dbReference type="ARBA" id="ARBA00000966"/>
    </source>
</evidence>
<dbReference type="SUPFAM" id="SSF51445">
    <property type="entry name" value="(Trans)glycosidases"/>
    <property type="match status" value="1"/>
</dbReference>
<dbReference type="InterPro" id="IPR018087">
    <property type="entry name" value="Glyco_hydro_5_CS"/>
</dbReference>
<dbReference type="EMBL" id="KN847322">
    <property type="protein sequence ID" value="KIW51487.1"/>
    <property type="molecule type" value="Genomic_DNA"/>
</dbReference>
<dbReference type="InterPro" id="IPR000254">
    <property type="entry name" value="CBD"/>
</dbReference>
<keyword evidence="4 10" id="KW-0732">Signal</keyword>
<protein>
    <recommendedName>
        <fullName evidence="3">cellulase</fullName>
        <ecNumber evidence="3">3.2.1.4</ecNumber>
    </recommendedName>
    <alternativeName>
        <fullName evidence="8">Endo-beta-1,4-mannanase F</fullName>
    </alternativeName>
</protein>
<dbReference type="EC" id="3.2.1.4" evidence="3"/>
<dbReference type="PROSITE" id="PS51164">
    <property type="entry name" value="CBM1_2"/>
    <property type="match status" value="4"/>
</dbReference>
<accession>A0A0D2CNQ3</accession>
<dbReference type="InterPro" id="IPR035971">
    <property type="entry name" value="CBD_sf"/>
</dbReference>
<dbReference type="GO" id="GO:0030248">
    <property type="term" value="F:cellulose binding"/>
    <property type="evidence" value="ECO:0007669"/>
    <property type="project" value="InterPro"/>
</dbReference>
<evidence type="ECO:0000256" key="2">
    <source>
        <dbReference type="ARBA" id="ARBA00005641"/>
    </source>
</evidence>
<evidence type="ECO:0000259" key="11">
    <source>
        <dbReference type="PROSITE" id="PS51164"/>
    </source>
</evidence>
<evidence type="ECO:0000313" key="13">
    <source>
        <dbReference type="Proteomes" id="UP000054342"/>
    </source>
</evidence>
<evidence type="ECO:0000256" key="8">
    <source>
        <dbReference type="ARBA" id="ARBA00033295"/>
    </source>
</evidence>
<evidence type="ECO:0000313" key="12">
    <source>
        <dbReference type="EMBL" id="KIW51487.1"/>
    </source>
</evidence>
<dbReference type="PANTHER" id="PTHR34142">
    <property type="entry name" value="ENDO-BETA-1,4-GLUCANASE A"/>
    <property type="match status" value="1"/>
</dbReference>
<dbReference type="AlphaFoldDB" id="A0A0D2CNQ3"/>
<proteinExistence type="inferred from homology"/>
<dbReference type="PROSITE" id="PS00562">
    <property type="entry name" value="CBM1_1"/>
    <property type="match status" value="3"/>
</dbReference>
<evidence type="ECO:0000256" key="10">
    <source>
        <dbReference type="SAM" id="SignalP"/>
    </source>
</evidence>
<feature type="domain" description="CBM1" evidence="11">
    <location>
        <begin position="197"/>
        <end position="233"/>
    </location>
</feature>
<dbReference type="STRING" id="348802.A0A0D2CNQ3"/>
<dbReference type="Proteomes" id="UP000054342">
    <property type="component" value="Unassembled WGS sequence"/>
</dbReference>
<comment type="catalytic activity">
    <reaction evidence="1">
        <text>Endohydrolysis of (1-&gt;4)-beta-D-glucosidic linkages in cellulose, lichenin and cereal beta-D-glucans.</text>
        <dbReference type="EC" id="3.2.1.4"/>
    </reaction>
</comment>
<evidence type="ECO:0000256" key="3">
    <source>
        <dbReference type="ARBA" id="ARBA00012601"/>
    </source>
</evidence>
<evidence type="ECO:0000256" key="4">
    <source>
        <dbReference type="ARBA" id="ARBA00022729"/>
    </source>
</evidence>
<feature type="domain" description="CBM1" evidence="11">
    <location>
        <begin position="140"/>
        <end position="176"/>
    </location>
</feature>
<evidence type="ECO:0000256" key="7">
    <source>
        <dbReference type="ARBA" id="ARBA00025192"/>
    </source>
</evidence>
<organism evidence="12 13">
    <name type="scientific">Exophiala xenobiotica</name>
    <dbReference type="NCBI Taxonomy" id="348802"/>
    <lineage>
        <taxon>Eukaryota</taxon>
        <taxon>Fungi</taxon>
        <taxon>Dikarya</taxon>
        <taxon>Ascomycota</taxon>
        <taxon>Pezizomycotina</taxon>
        <taxon>Eurotiomycetes</taxon>
        <taxon>Chaetothyriomycetidae</taxon>
        <taxon>Chaetothyriales</taxon>
        <taxon>Herpotrichiellaceae</taxon>
        <taxon>Exophiala</taxon>
    </lineage>
</organism>
<comment type="similarity">
    <text evidence="2 9">Belongs to the glycosyl hydrolase 5 (cellulase A) family.</text>
</comment>
<feature type="signal peptide" evidence="10">
    <location>
        <begin position="1"/>
        <end position="28"/>
    </location>
</feature>
<dbReference type="PROSITE" id="PS00659">
    <property type="entry name" value="GLYCOSYL_HYDROL_F5"/>
    <property type="match status" value="1"/>
</dbReference>
<keyword evidence="6 9" id="KW-0326">Glycosidase</keyword>
<dbReference type="Pfam" id="PF00150">
    <property type="entry name" value="Cellulase"/>
    <property type="match status" value="1"/>
</dbReference>
<dbReference type="InterPro" id="IPR017853">
    <property type="entry name" value="GH"/>
</dbReference>
<dbReference type="Gene3D" id="3.20.20.80">
    <property type="entry name" value="Glycosidases"/>
    <property type="match status" value="1"/>
</dbReference>
<dbReference type="InterPro" id="IPR001547">
    <property type="entry name" value="Glyco_hydro_5"/>
</dbReference>
<dbReference type="PANTHER" id="PTHR34142:SF5">
    <property type="entry name" value="CBM1 DOMAIN-CONTAINING PROTEIN"/>
    <property type="match status" value="1"/>
</dbReference>
<reference evidence="12 13" key="1">
    <citation type="submission" date="2015-01" db="EMBL/GenBank/DDBJ databases">
        <title>The Genome Sequence of Exophiala xenobiotica CBS118157.</title>
        <authorList>
            <consortium name="The Broad Institute Genomics Platform"/>
            <person name="Cuomo C."/>
            <person name="de Hoog S."/>
            <person name="Gorbushina A."/>
            <person name="Stielow B."/>
            <person name="Teixiera M."/>
            <person name="Abouelleil A."/>
            <person name="Chapman S.B."/>
            <person name="Priest M."/>
            <person name="Young S.K."/>
            <person name="Wortman J."/>
            <person name="Nusbaum C."/>
            <person name="Birren B."/>
        </authorList>
    </citation>
    <scope>NUCLEOTIDE SEQUENCE [LARGE SCALE GENOMIC DNA]</scope>
    <source>
        <strain evidence="12 13">CBS 118157</strain>
    </source>
</reference>
<dbReference type="GeneID" id="25332109"/>
<dbReference type="SMART" id="SM00236">
    <property type="entry name" value="fCBD"/>
    <property type="match status" value="4"/>
</dbReference>
<dbReference type="GO" id="GO:0005576">
    <property type="term" value="C:extracellular region"/>
    <property type="evidence" value="ECO:0007669"/>
    <property type="project" value="InterPro"/>
</dbReference>
<evidence type="ECO:0000256" key="9">
    <source>
        <dbReference type="RuleBase" id="RU361153"/>
    </source>
</evidence>
<dbReference type="SUPFAM" id="SSF57180">
    <property type="entry name" value="Cellulose-binding domain"/>
    <property type="match status" value="4"/>
</dbReference>
<gene>
    <name evidence="12" type="ORF">PV05_10201</name>
</gene>
<comment type="function">
    <text evidence="7">Has endoglucanase activity on substrates containing beta-1,4 glycosidic bonds, like in carboxymethylcellulose (CMC), hydroxyethylcellulose (HEC) and beta-glucan. Involved in the degradation of complex natural cellulosic substrates.</text>
</comment>